<gene>
    <name evidence="2" type="ORF">GFSPODELE1_LOCUS644</name>
</gene>
<dbReference type="InterPro" id="IPR016181">
    <property type="entry name" value="Acyl_CoA_acyltransferase"/>
</dbReference>
<dbReference type="Proteomes" id="UP001497453">
    <property type="component" value="Chromosome 1"/>
</dbReference>
<evidence type="ECO:0000259" key="1">
    <source>
        <dbReference type="PROSITE" id="PS51186"/>
    </source>
</evidence>
<feature type="domain" description="N-acetyltransferase" evidence="1">
    <location>
        <begin position="142"/>
        <end position="294"/>
    </location>
</feature>
<protein>
    <recommendedName>
        <fullName evidence="1">N-acetyltransferase domain-containing protein</fullName>
    </recommendedName>
</protein>
<dbReference type="SUPFAM" id="SSF55729">
    <property type="entry name" value="Acyl-CoA N-acyltransferases (Nat)"/>
    <property type="match status" value="1"/>
</dbReference>
<reference evidence="3" key="1">
    <citation type="submission" date="2024-04" db="EMBL/GenBank/DDBJ databases">
        <authorList>
            <person name="Shaw F."/>
            <person name="Minotto A."/>
        </authorList>
    </citation>
    <scope>NUCLEOTIDE SEQUENCE [LARGE SCALE GENOMIC DNA]</scope>
</reference>
<dbReference type="Pfam" id="PF00583">
    <property type="entry name" value="Acetyltransf_1"/>
    <property type="match status" value="1"/>
</dbReference>
<dbReference type="InterPro" id="IPR000182">
    <property type="entry name" value="GNAT_dom"/>
</dbReference>
<evidence type="ECO:0000313" key="2">
    <source>
        <dbReference type="EMBL" id="CAL1695213.1"/>
    </source>
</evidence>
<name>A0ABP1CKK3_9APHY</name>
<dbReference type="EMBL" id="OZ037944">
    <property type="protein sequence ID" value="CAL1695213.1"/>
    <property type="molecule type" value="Genomic_DNA"/>
</dbReference>
<sequence>MFPHAEKCREIEARVHSLTPGQFWIVCMTNQGGGHIFVDFVLSCTEGPLGSYPIFIFTTIPHGRLTSDPAASRISSLAYHLSLSVPTRRVFSVFAPEPVAQIFASIWTEHNGIPLDPIQAEYYAAKLMFCDRGTLREGVTSPELRRAVVGDIPKAAQLCYEFAAKSTPFVLSRDKAHQEATILVQNGQLWVHEITIPGEGTDIASIVAVTRTSETVAAITKVYTNPTWRSRGCAERLTRRVCAQLLETKLYVVLYVAHDNPAAARVYEKVGFVKFDEPGSDVPGAERWLELGFDRRRVDLGHW</sequence>
<evidence type="ECO:0000313" key="3">
    <source>
        <dbReference type="Proteomes" id="UP001497453"/>
    </source>
</evidence>
<keyword evidence="3" id="KW-1185">Reference proteome</keyword>
<dbReference type="Gene3D" id="3.40.630.30">
    <property type="match status" value="1"/>
</dbReference>
<proteinExistence type="predicted"/>
<dbReference type="PROSITE" id="PS51186">
    <property type="entry name" value="GNAT"/>
    <property type="match status" value="1"/>
</dbReference>
<accession>A0ABP1CKK3</accession>
<organism evidence="2 3">
    <name type="scientific">Somion occarium</name>
    <dbReference type="NCBI Taxonomy" id="3059160"/>
    <lineage>
        <taxon>Eukaryota</taxon>
        <taxon>Fungi</taxon>
        <taxon>Dikarya</taxon>
        <taxon>Basidiomycota</taxon>
        <taxon>Agaricomycotina</taxon>
        <taxon>Agaricomycetes</taxon>
        <taxon>Polyporales</taxon>
        <taxon>Cerrenaceae</taxon>
        <taxon>Somion</taxon>
    </lineage>
</organism>